<keyword evidence="3" id="KW-0238">DNA-binding</keyword>
<evidence type="ECO:0000256" key="4">
    <source>
        <dbReference type="ARBA" id="ARBA00023172"/>
    </source>
</evidence>
<dbReference type="EMBL" id="JAOVQN010000005">
    <property type="protein sequence ID" value="MCU9837565.1"/>
    <property type="molecule type" value="Genomic_DNA"/>
</dbReference>
<sequence>MKLSARGLADLPAGQIAWDTEVAGFGARGNAKGQPSMFLNYQQRETGKYKRVTIAKLGESTVDAARKRAAEMRLQIRAGIDPAQQVETPAQKKASGDTLGHWLNVWLDAPHKRWGDTTRRTYRKVITREVLHHDIAASRIERVERAGLMRVVDDVAARSEATGVLLFKILGSFLKWCDTRGVTQVTLPSSTDADLSVDKRKRVLSDAELVRLWRASDAIRQPWSAAAQLVMLTGQRSGAVASLTREQVQQDGVRFINRPNAKQSLPWVPLIAWAWDYLRPSLRPEGRLFTRTAYFSPARLTEWRNAAGVTNWRPHDVRRSLRTWAARQGHGHEASEAALGHSVHKSELESVYQRHDYQDEAAEVIRGWQRHLEALVA</sequence>
<dbReference type="PANTHER" id="PTHR30629:SF2">
    <property type="entry name" value="PROPHAGE INTEGRASE INTS-RELATED"/>
    <property type="match status" value="1"/>
</dbReference>
<dbReference type="Pfam" id="PF13356">
    <property type="entry name" value="Arm-DNA-bind_3"/>
    <property type="match status" value="1"/>
</dbReference>
<evidence type="ECO:0000313" key="7">
    <source>
        <dbReference type="Proteomes" id="UP001321014"/>
    </source>
</evidence>
<evidence type="ECO:0000313" key="6">
    <source>
        <dbReference type="EMBL" id="MCU9837565.1"/>
    </source>
</evidence>
<name>A0ABT2WRF2_9RHOB</name>
<proteinExistence type="inferred from homology"/>
<protein>
    <submittedName>
        <fullName evidence="6">Integrase family protein</fullName>
    </submittedName>
</protein>
<organism evidence="6 7">
    <name type="scientific">Ruegeria marisflavi</name>
    <dbReference type="NCBI Taxonomy" id="2984152"/>
    <lineage>
        <taxon>Bacteria</taxon>
        <taxon>Pseudomonadati</taxon>
        <taxon>Pseudomonadota</taxon>
        <taxon>Alphaproteobacteria</taxon>
        <taxon>Rhodobacterales</taxon>
        <taxon>Roseobacteraceae</taxon>
        <taxon>Ruegeria</taxon>
    </lineage>
</organism>
<dbReference type="InterPro" id="IPR011010">
    <property type="entry name" value="DNA_brk_join_enz"/>
</dbReference>
<dbReference type="Gene3D" id="1.10.150.130">
    <property type="match status" value="1"/>
</dbReference>
<evidence type="ECO:0000256" key="2">
    <source>
        <dbReference type="ARBA" id="ARBA00022908"/>
    </source>
</evidence>
<dbReference type="Gene3D" id="3.30.160.390">
    <property type="entry name" value="Integrase, DNA-binding domain"/>
    <property type="match status" value="1"/>
</dbReference>
<dbReference type="Gene3D" id="1.10.443.10">
    <property type="entry name" value="Intergrase catalytic core"/>
    <property type="match status" value="1"/>
</dbReference>
<feature type="domain" description="Tyr recombinase" evidence="5">
    <location>
        <begin position="199"/>
        <end position="366"/>
    </location>
</feature>
<dbReference type="InterPro" id="IPR025166">
    <property type="entry name" value="Integrase_DNA_bind_dom"/>
</dbReference>
<accession>A0ABT2WRF2</accession>
<comment type="similarity">
    <text evidence="1">Belongs to the 'phage' integrase family.</text>
</comment>
<dbReference type="PANTHER" id="PTHR30629">
    <property type="entry name" value="PROPHAGE INTEGRASE"/>
    <property type="match status" value="1"/>
</dbReference>
<evidence type="ECO:0000259" key="5">
    <source>
        <dbReference type="PROSITE" id="PS51898"/>
    </source>
</evidence>
<keyword evidence="7" id="KW-1185">Reference proteome</keyword>
<dbReference type="InterPro" id="IPR013762">
    <property type="entry name" value="Integrase-like_cat_sf"/>
</dbReference>
<dbReference type="Proteomes" id="UP001321014">
    <property type="component" value="Unassembled WGS sequence"/>
</dbReference>
<keyword evidence="4" id="KW-0233">DNA recombination</keyword>
<dbReference type="InterPro" id="IPR050808">
    <property type="entry name" value="Phage_Integrase"/>
</dbReference>
<reference evidence="6 7" key="1">
    <citation type="submission" date="2022-10" db="EMBL/GenBank/DDBJ databases">
        <title>Ruegeria sp. nov., isolated from ocean surface water.</title>
        <authorList>
            <person name="He W."/>
            <person name="Wang L."/>
            <person name="Zhang D.-F."/>
        </authorList>
    </citation>
    <scope>NUCLEOTIDE SEQUENCE [LARGE SCALE GENOMIC DNA]</scope>
    <source>
        <strain evidence="6 7">WL0004</strain>
    </source>
</reference>
<comment type="caution">
    <text evidence="6">The sequence shown here is derived from an EMBL/GenBank/DDBJ whole genome shotgun (WGS) entry which is preliminary data.</text>
</comment>
<dbReference type="InterPro" id="IPR002104">
    <property type="entry name" value="Integrase_catalytic"/>
</dbReference>
<dbReference type="InterPro" id="IPR038488">
    <property type="entry name" value="Integrase_DNA-bd_sf"/>
</dbReference>
<keyword evidence="2" id="KW-0229">DNA integration</keyword>
<evidence type="ECO:0000256" key="1">
    <source>
        <dbReference type="ARBA" id="ARBA00008857"/>
    </source>
</evidence>
<dbReference type="PROSITE" id="PS51898">
    <property type="entry name" value="TYR_RECOMBINASE"/>
    <property type="match status" value="1"/>
</dbReference>
<evidence type="ECO:0000256" key="3">
    <source>
        <dbReference type="ARBA" id="ARBA00023125"/>
    </source>
</evidence>
<gene>
    <name evidence="6" type="ORF">OEZ49_07280</name>
</gene>
<dbReference type="SUPFAM" id="SSF56349">
    <property type="entry name" value="DNA breaking-rejoining enzymes"/>
    <property type="match status" value="1"/>
</dbReference>
<dbReference type="InterPro" id="IPR010998">
    <property type="entry name" value="Integrase_recombinase_N"/>
</dbReference>